<accession>A0A2N9EZY5</accession>
<reference evidence="1" key="1">
    <citation type="submission" date="2018-02" db="EMBL/GenBank/DDBJ databases">
        <authorList>
            <person name="Cohen D.B."/>
            <person name="Kent A.D."/>
        </authorList>
    </citation>
    <scope>NUCLEOTIDE SEQUENCE</scope>
</reference>
<organism evidence="1">
    <name type="scientific">Fagus sylvatica</name>
    <name type="common">Beechnut</name>
    <dbReference type="NCBI Taxonomy" id="28930"/>
    <lineage>
        <taxon>Eukaryota</taxon>
        <taxon>Viridiplantae</taxon>
        <taxon>Streptophyta</taxon>
        <taxon>Embryophyta</taxon>
        <taxon>Tracheophyta</taxon>
        <taxon>Spermatophyta</taxon>
        <taxon>Magnoliopsida</taxon>
        <taxon>eudicotyledons</taxon>
        <taxon>Gunneridae</taxon>
        <taxon>Pentapetalae</taxon>
        <taxon>rosids</taxon>
        <taxon>fabids</taxon>
        <taxon>Fagales</taxon>
        <taxon>Fagaceae</taxon>
        <taxon>Fagus</taxon>
    </lineage>
</organism>
<dbReference type="EMBL" id="OIVN01000702">
    <property type="protein sequence ID" value="SPC84297.1"/>
    <property type="molecule type" value="Genomic_DNA"/>
</dbReference>
<name>A0A2N9EZY5_FAGSY</name>
<evidence type="ECO:0000313" key="1">
    <source>
        <dbReference type="EMBL" id="SPC84297.1"/>
    </source>
</evidence>
<evidence type="ECO:0008006" key="2">
    <source>
        <dbReference type="Google" id="ProtNLM"/>
    </source>
</evidence>
<dbReference type="AlphaFoldDB" id="A0A2N9EZY5"/>
<protein>
    <recommendedName>
        <fullName evidence="2">RNase H type-1 domain-containing protein</fullName>
    </recommendedName>
</protein>
<sequence length="61" mass="6960">MLTVPYAWCGHTLLMRMTLVEASTILWAFQIAKMENFTSIIVESDSKLCIDAITLHPEDPY</sequence>
<proteinExistence type="predicted"/>
<gene>
    <name evidence="1" type="ORF">FSB_LOCUS12179</name>
</gene>